<gene>
    <name evidence="2" type="ORF">PECM_007049</name>
</gene>
<dbReference type="InterPro" id="IPR051044">
    <property type="entry name" value="MAG_DAG_Lipase"/>
</dbReference>
<evidence type="ECO:0000313" key="3">
    <source>
        <dbReference type="Proteomes" id="UP000631181"/>
    </source>
</evidence>
<dbReference type="Gene3D" id="3.40.50.1820">
    <property type="entry name" value="alpha/beta hydrolase"/>
    <property type="match status" value="1"/>
</dbReference>
<organism evidence="2 3">
    <name type="scientific">Penicillium ucsense</name>
    <dbReference type="NCBI Taxonomy" id="2839758"/>
    <lineage>
        <taxon>Eukaryota</taxon>
        <taxon>Fungi</taxon>
        <taxon>Dikarya</taxon>
        <taxon>Ascomycota</taxon>
        <taxon>Pezizomycotina</taxon>
        <taxon>Eurotiomycetes</taxon>
        <taxon>Eurotiomycetidae</taxon>
        <taxon>Eurotiales</taxon>
        <taxon>Aspergillaceae</taxon>
        <taxon>Penicillium</taxon>
    </lineage>
</organism>
<keyword evidence="2" id="KW-0378">Hydrolase</keyword>
<feature type="domain" description="Serine aminopeptidase S33" evidence="1">
    <location>
        <begin position="26"/>
        <end position="279"/>
    </location>
</feature>
<dbReference type="Pfam" id="PF12146">
    <property type="entry name" value="Hydrolase_4"/>
    <property type="match status" value="1"/>
</dbReference>
<dbReference type="GO" id="GO:0016787">
    <property type="term" value="F:hydrolase activity"/>
    <property type="evidence" value="ECO:0007669"/>
    <property type="project" value="UniProtKB-KW"/>
</dbReference>
<dbReference type="InterPro" id="IPR029058">
    <property type="entry name" value="AB_hydrolase_fold"/>
</dbReference>
<dbReference type="Proteomes" id="UP000631181">
    <property type="component" value="Unassembled WGS sequence"/>
</dbReference>
<sequence>MSVEEGSHTLPDETELYTKTWKPEGSPKAILALVHGFSDHCNAYYDLFPALASNGIEVRAFDQRGWGRSFKGRKDRGNSGGTALVLSDLHSFLRAIPVPPNVPLFVMGHSMGGGEVLNYVLHPDSPYNQSTARPQLAGVLCYSPLIALDPATRPMAFTVIMGRLVARILPKWQRYSPLDGSLICRDEQVVKDYTSDELCHNMGTLEQLAGMLDRGIWLEKLKEEDLKNTEVLPMWFGHGNGDRVTSWDATKKLASVLEKKGDVTFVTYEGGYHRVHMDPGETREQFPKDVSDWVLKQASTYSQPQPGTQPQSVPE</sequence>
<dbReference type="EC" id="3.1.1.-" evidence="2"/>
<name>A0A8J8W511_9EURO</name>
<dbReference type="InterPro" id="IPR022742">
    <property type="entry name" value="Hydrolase_4"/>
</dbReference>
<evidence type="ECO:0000313" key="2">
    <source>
        <dbReference type="EMBL" id="KAF7715407.1"/>
    </source>
</evidence>
<reference evidence="2" key="1">
    <citation type="journal article" date="2020" name="Front. Microbiol.">
        <title>Gene regulatory networks of Penicillium echinulatum 2HH and Penicillium oxalicum 114-2 inferred by a computational biology approach.</title>
        <authorList>
            <person name="Lenz A.R."/>
            <person name="Galan-Vasquez E."/>
            <person name="Balbinot E."/>
            <person name="De Abreu F.P."/>
            <person name="De Oliveira N.S."/>
            <person name="Da Rosa L.O."/>
            <person name="De Avila E Silva S."/>
            <person name="Camassola M."/>
            <person name="Dillon A.J.P."/>
            <person name="Perez-Rueda E."/>
        </authorList>
    </citation>
    <scope>NUCLEOTIDE SEQUENCE</scope>
    <source>
        <strain evidence="2">S1M29</strain>
    </source>
</reference>
<dbReference type="AlphaFoldDB" id="A0A8J8W511"/>
<dbReference type="GO" id="GO:0017000">
    <property type="term" value="P:antibiotic biosynthetic process"/>
    <property type="evidence" value="ECO:0007669"/>
    <property type="project" value="UniProtKB-ARBA"/>
</dbReference>
<dbReference type="SUPFAM" id="SSF53474">
    <property type="entry name" value="alpha/beta-Hydrolases"/>
    <property type="match status" value="1"/>
</dbReference>
<comment type="caution">
    <text evidence="2">The sequence shown here is derived from an EMBL/GenBank/DDBJ whole genome shotgun (WGS) entry which is preliminary data.</text>
</comment>
<proteinExistence type="predicted"/>
<keyword evidence="3" id="KW-1185">Reference proteome</keyword>
<accession>A0A8J8W511</accession>
<dbReference type="OrthoDB" id="10249433at2759"/>
<protein>
    <submittedName>
        <fullName evidence="2">Alpha/beta hydrolase fold-4 domain-containing protein</fullName>
        <ecNumber evidence="2">3.1.1.-</ecNumber>
    </submittedName>
</protein>
<dbReference type="EMBL" id="WIWV01000060">
    <property type="protein sequence ID" value="KAF7715407.1"/>
    <property type="molecule type" value="Genomic_DNA"/>
</dbReference>
<dbReference type="PANTHER" id="PTHR11614">
    <property type="entry name" value="PHOSPHOLIPASE-RELATED"/>
    <property type="match status" value="1"/>
</dbReference>
<evidence type="ECO:0000259" key="1">
    <source>
        <dbReference type="Pfam" id="PF12146"/>
    </source>
</evidence>
<dbReference type="GO" id="GO:0072330">
    <property type="term" value="P:monocarboxylic acid biosynthetic process"/>
    <property type="evidence" value="ECO:0007669"/>
    <property type="project" value="UniProtKB-ARBA"/>
</dbReference>